<dbReference type="NCBIfam" id="TIGR00797">
    <property type="entry name" value="matE"/>
    <property type="match status" value="1"/>
</dbReference>
<dbReference type="GO" id="GO:0006811">
    <property type="term" value="P:monoatomic ion transport"/>
    <property type="evidence" value="ECO:0007669"/>
    <property type="project" value="UniProtKB-KW"/>
</dbReference>
<dbReference type="CDD" id="cd13133">
    <property type="entry name" value="MATE_like_7"/>
    <property type="match status" value="1"/>
</dbReference>
<dbReference type="GO" id="GO:0005886">
    <property type="term" value="C:plasma membrane"/>
    <property type="evidence" value="ECO:0007669"/>
    <property type="project" value="UniProtKB-SubCell"/>
</dbReference>
<dbReference type="GeneID" id="9838335"/>
<feature type="transmembrane region" description="Helical" evidence="10">
    <location>
        <begin position="416"/>
        <end position="439"/>
    </location>
</feature>
<dbReference type="GO" id="GO:0042910">
    <property type="term" value="F:xenobiotic transmembrane transporter activity"/>
    <property type="evidence" value="ECO:0007669"/>
    <property type="project" value="InterPro"/>
</dbReference>
<keyword evidence="6 10" id="KW-0812">Transmembrane</keyword>
<feature type="transmembrane region" description="Helical" evidence="10">
    <location>
        <begin position="264"/>
        <end position="289"/>
    </location>
</feature>
<evidence type="ECO:0000313" key="12">
    <source>
        <dbReference type="Proteomes" id="UP000009170"/>
    </source>
</evidence>
<evidence type="ECO:0000256" key="5">
    <source>
        <dbReference type="ARBA" id="ARBA00022475"/>
    </source>
</evidence>
<keyword evidence="12" id="KW-1185">Reference proteome</keyword>
<comment type="caution">
    <text evidence="11">The sequence shown here is derived from an EMBL/GenBank/DDBJ whole genome shotgun (WGS) entry which is preliminary data.</text>
</comment>
<evidence type="ECO:0000256" key="3">
    <source>
        <dbReference type="ARBA" id="ARBA00022448"/>
    </source>
</evidence>
<dbReference type="PANTHER" id="PTHR43298:SF2">
    <property type="entry name" value="FMN_FAD EXPORTER YEEO-RELATED"/>
    <property type="match status" value="1"/>
</dbReference>
<dbReference type="InterPro" id="IPR048279">
    <property type="entry name" value="MdtK-like"/>
</dbReference>
<dbReference type="InParanoid" id="A0A096P965"/>
<dbReference type="Proteomes" id="UP000009170">
    <property type="component" value="Unassembled WGS sequence"/>
</dbReference>
<keyword evidence="4" id="KW-0050">Antiport</keyword>
<gene>
    <name evidence="11" type="ORF">OT_ostta18g01420</name>
</gene>
<dbReference type="PANTHER" id="PTHR43298">
    <property type="entry name" value="MULTIDRUG RESISTANCE PROTEIN NORM-RELATED"/>
    <property type="match status" value="1"/>
</dbReference>
<feature type="transmembrane region" description="Helical" evidence="10">
    <location>
        <begin position="223"/>
        <end position="243"/>
    </location>
</feature>
<dbReference type="InterPro" id="IPR002528">
    <property type="entry name" value="MATE_fam"/>
</dbReference>
<evidence type="ECO:0000256" key="1">
    <source>
        <dbReference type="ARBA" id="ARBA00004651"/>
    </source>
</evidence>
<evidence type="ECO:0000256" key="8">
    <source>
        <dbReference type="ARBA" id="ARBA00023065"/>
    </source>
</evidence>
<feature type="transmembrane region" description="Helical" evidence="10">
    <location>
        <begin position="301"/>
        <end position="327"/>
    </location>
</feature>
<feature type="transmembrane region" description="Helical" evidence="10">
    <location>
        <begin position="347"/>
        <end position="365"/>
    </location>
</feature>
<dbReference type="AlphaFoldDB" id="A0A096P965"/>
<evidence type="ECO:0000313" key="11">
    <source>
        <dbReference type="EMBL" id="CEG00754.1"/>
    </source>
</evidence>
<dbReference type="InterPro" id="IPR050222">
    <property type="entry name" value="MATE_MdtK"/>
</dbReference>
<dbReference type="PIRSF" id="PIRSF006603">
    <property type="entry name" value="DinF"/>
    <property type="match status" value="1"/>
</dbReference>
<keyword evidence="8" id="KW-0406">Ion transport</keyword>
<comment type="subcellular location">
    <subcellularLocation>
        <location evidence="1">Cell membrane</location>
        <topology evidence="1">Multi-pass membrane protein</topology>
    </subcellularLocation>
</comment>
<evidence type="ECO:0000256" key="6">
    <source>
        <dbReference type="ARBA" id="ARBA00022692"/>
    </source>
</evidence>
<keyword evidence="3" id="KW-0813">Transport</keyword>
<feature type="transmembrane region" description="Helical" evidence="10">
    <location>
        <begin position="160"/>
        <end position="177"/>
    </location>
</feature>
<dbReference type="EMBL" id="CAID01000018">
    <property type="protein sequence ID" value="CEG00754.1"/>
    <property type="molecule type" value="Genomic_DNA"/>
</dbReference>
<evidence type="ECO:0000256" key="2">
    <source>
        <dbReference type="ARBA" id="ARBA00010199"/>
    </source>
</evidence>
<keyword evidence="5" id="KW-1003">Cell membrane</keyword>
<keyword evidence="7 10" id="KW-1133">Transmembrane helix</keyword>
<comment type="caution">
    <text evidence="10">Lacks conserved residue(s) required for the propagation of feature annotation.</text>
</comment>
<accession>A0A096P965</accession>
<evidence type="ECO:0000256" key="7">
    <source>
        <dbReference type="ARBA" id="ARBA00022989"/>
    </source>
</evidence>
<evidence type="ECO:0000256" key="9">
    <source>
        <dbReference type="ARBA" id="ARBA00023136"/>
    </source>
</evidence>
<name>A0A096P965_OSTTA</name>
<dbReference type="Pfam" id="PF01554">
    <property type="entry name" value="MatE"/>
    <property type="match status" value="2"/>
</dbReference>
<dbReference type="GO" id="GO:0015297">
    <property type="term" value="F:antiporter activity"/>
    <property type="evidence" value="ECO:0007669"/>
    <property type="project" value="UniProtKB-KW"/>
</dbReference>
<dbReference type="OrthoDB" id="496128at2759"/>
<proteinExistence type="inferred from homology"/>
<protein>
    <recommendedName>
        <fullName evidence="10">Protein DETOXIFICATION</fullName>
    </recommendedName>
    <alternativeName>
        <fullName evidence="10">Multidrug and toxic compound extrusion protein</fullName>
    </alternativeName>
</protein>
<evidence type="ECO:0000256" key="4">
    <source>
        <dbReference type="ARBA" id="ARBA00022449"/>
    </source>
</evidence>
<evidence type="ECO:0000256" key="10">
    <source>
        <dbReference type="RuleBase" id="RU004914"/>
    </source>
</evidence>
<sequence length="476" mass="50504">MRVEIEPASESRDERPREGLNAATARAWALAGVPSERVERVLDQALPVMGGMASQNVLNLADAAMVGRLGTAAVAAVGLGSTMNFQCQAALQGVASGVQAMAARRMGEGRYPEVARPLNAALILVVLMGVPLAILAYAYADALVPLYTSDAQVIASAVPYLRARVLAVPAVGMNFAFRGFWNAIQQPQVYMNTLIVMHTVNFTLSLILTFFGVPQLGIPPLGALGAGLGTSFSIWVGTAMYVYQGIKRATGLGFLQTRPTLGDLKILATQALPTSVTNLLYASGMMALYSIVGRIGTTEVAAVNVLINLMLFLVLPCMGMGLAAGALSGRALGRGDVEDAKQWPWDVAKITAILMSFVGISLALIPRVVLGAFLTDPHAVEIAVTPLRLTGLTVCGDAVSLTMQNALLGVGDAKRVALVSIVSQWAIFLPSAYVAVTFFNQNLTCVWTLYVAYRCVQGVVYANIWKRGEWTKILLA</sequence>
<organism evidence="11 12">
    <name type="scientific">Ostreococcus tauri</name>
    <name type="common">Marine green alga</name>
    <dbReference type="NCBI Taxonomy" id="70448"/>
    <lineage>
        <taxon>Eukaryota</taxon>
        <taxon>Viridiplantae</taxon>
        <taxon>Chlorophyta</taxon>
        <taxon>Mamiellophyceae</taxon>
        <taxon>Mamiellales</taxon>
        <taxon>Bathycoccaceae</taxon>
        <taxon>Ostreococcus</taxon>
    </lineage>
</organism>
<comment type="similarity">
    <text evidence="2 10">Belongs to the multi antimicrobial extrusion (MATE) (TC 2.A.66.1) family.</text>
</comment>
<keyword evidence="9 10" id="KW-0472">Membrane</keyword>
<feature type="transmembrane region" description="Helical" evidence="10">
    <location>
        <begin position="189"/>
        <end position="211"/>
    </location>
</feature>
<reference evidence="11 12" key="2">
    <citation type="journal article" date="2014" name="BMC Genomics">
        <title>An improved genome of the model marine alga Ostreococcus tauri unfolds by assessing Illumina de novo assemblies.</title>
        <authorList>
            <person name="Blanc-Mathieu R."/>
            <person name="Verhelst B."/>
            <person name="Derelle E."/>
            <person name="Rombauts S."/>
            <person name="Bouget F.Y."/>
            <person name="Carre I."/>
            <person name="Chateau A."/>
            <person name="Eyre-Walker A."/>
            <person name="Grimsley N."/>
            <person name="Moreau H."/>
            <person name="Piegu B."/>
            <person name="Rivals E."/>
            <person name="Schackwitz W."/>
            <person name="Van de Peer Y."/>
            <person name="Piganeau G."/>
        </authorList>
    </citation>
    <scope>NUCLEOTIDE SEQUENCE [LARGE SCALE GENOMIC DNA]</scope>
    <source>
        <strain evidence="12">OTTH 0595 / CCAP 157/2 / RCC745</strain>
    </source>
</reference>
<dbReference type="RefSeq" id="XP_003084188.2">
    <property type="nucleotide sequence ID" value="XM_003084140.2"/>
</dbReference>
<dbReference type="STRING" id="70448.A0A096P965"/>
<feature type="transmembrane region" description="Helical" evidence="10">
    <location>
        <begin position="120"/>
        <end position="140"/>
    </location>
</feature>
<dbReference type="KEGG" id="ota:OT_ostta18g01420"/>
<reference evidence="12" key="1">
    <citation type="journal article" date="2006" name="Proc. Natl. Acad. Sci. U.S.A.">
        <title>Genome analysis of the smallest free-living eukaryote Ostreococcus tauri unveils many unique features.</title>
        <authorList>
            <person name="Derelle E."/>
            <person name="Ferraz C."/>
            <person name="Rombauts S."/>
            <person name="Rouze P."/>
            <person name="Worden A.Z."/>
            <person name="Robbens S."/>
            <person name="Partensky F."/>
            <person name="Degroeve S."/>
            <person name="Echeynie S."/>
            <person name="Cooke R."/>
            <person name="Saeys Y."/>
            <person name="Wuyts J."/>
            <person name="Jabbari K."/>
            <person name="Bowler C."/>
            <person name="Panaud O."/>
            <person name="Piegu B."/>
            <person name="Ball S.G."/>
            <person name="Ral J.-P."/>
            <person name="Bouget F.-Y."/>
            <person name="Piganeau G."/>
            <person name="De Baets B."/>
            <person name="Picard A."/>
            <person name="Delseny M."/>
            <person name="Demaille J."/>
            <person name="Van de Peer Y."/>
            <person name="Moreau H."/>
        </authorList>
    </citation>
    <scope>NUCLEOTIDE SEQUENCE [LARGE SCALE GENOMIC DNA]</scope>
    <source>
        <strain evidence="12">OTTH 0595 / CCAP 157/2 / RCC745</strain>
    </source>
</reference>